<dbReference type="GO" id="GO:0001522">
    <property type="term" value="P:pseudouridine synthesis"/>
    <property type="evidence" value="ECO:0007669"/>
    <property type="project" value="InterPro"/>
</dbReference>
<name>D7E6N1_METEZ</name>
<dbReference type="InterPro" id="IPR038664">
    <property type="entry name" value="Gar1/Naf1_Cbf5-bd_sf"/>
</dbReference>
<keyword evidence="2" id="KW-1185">Reference proteome</keyword>
<dbReference type="AlphaFoldDB" id="D7E6N1"/>
<dbReference type="Proteomes" id="UP000000391">
    <property type="component" value="Chromosome"/>
</dbReference>
<dbReference type="GeneID" id="9345942"/>
<dbReference type="RefSeq" id="WP_013193821.1">
    <property type="nucleotide sequence ID" value="NC_014253.1"/>
</dbReference>
<dbReference type="Gene3D" id="2.40.10.230">
    <property type="entry name" value="Probable tRNA pseudouridine synthase domain"/>
    <property type="match status" value="1"/>
</dbReference>
<dbReference type="HOGENOM" id="CLU_165884_3_0_2"/>
<dbReference type="SUPFAM" id="SSF50447">
    <property type="entry name" value="Translation proteins"/>
    <property type="match status" value="1"/>
</dbReference>
<organism evidence="1 2">
    <name type="scientific">Methanohalobium evestigatum (strain ATCC BAA-1072 / DSM 3721 / NBRC 107634 / OCM 161 / Z-7303)</name>
    <dbReference type="NCBI Taxonomy" id="644295"/>
    <lineage>
        <taxon>Archaea</taxon>
        <taxon>Methanobacteriati</taxon>
        <taxon>Methanobacteriota</taxon>
        <taxon>Stenosarchaea group</taxon>
        <taxon>Methanomicrobia</taxon>
        <taxon>Methanosarcinales</taxon>
        <taxon>Methanosarcinaceae</taxon>
        <taxon>Methanohalobium</taxon>
    </lineage>
</organism>
<dbReference type="InterPro" id="IPR007504">
    <property type="entry name" value="H/ACA_rnp_Gar1/Naf1"/>
</dbReference>
<protein>
    <submittedName>
        <fullName evidence="1">H/ACA RNA-protein complex component Gar1</fullName>
    </submittedName>
</protein>
<proteinExistence type="predicted"/>
<dbReference type="GO" id="GO:0042254">
    <property type="term" value="P:ribosome biogenesis"/>
    <property type="evidence" value="ECO:0007669"/>
    <property type="project" value="InterPro"/>
</dbReference>
<dbReference type="InterPro" id="IPR009000">
    <property type="entry name" value="Transl_B-barrel_sf"/>
</dbReference>
<gene>
    <name evidence="1" type="ordered locus">Metev_0327</name>
</gene>
<dbReference type="STRING" id="644295.Metev_0327"/>
<dbReference type="NCBIfam" id="NF009634">
    <property type="entry name" value="PRK13149.2-5"/>
    <property type="match status" value="1"/>
</dbReference>
<evidence type="ECO:0000313" key="2">
    <source>
        <dbReference type="Proteomes" id="UP000000391"/>
    </source>
</evidence>
<dbReference type="OrthoDB" id="60264at2157"/>
<dbReference type="KEGG" id="mev:Metev_0327"/>
<accession>D7E6N1</accession>
<reference evidence="1 2" key="1">
    <citation type="submission" date="2010-06" db="EMBL/GenBank/DDBJ databases">
        <title>Complete sequence chromosome of Methanohalobium evestigatum Z-7303.</title>
        <authorList>
            <consortium name="US DOE Joint Genome Institute"/>
            <person name="Lucas S."/>
            <person name="Copeland A."/>
            <person name="Lapidus A."/>
            <person name="Cheng J.-F."/>
            <person name="Bruce D."/>
            <person name="Goodwin L."/>
            <person name="Pitluck S."/>
            <person name="Saunders E."/>
            <person name="Detter J.C."/>
            <person name="Han C."/>
            <person name="Tapia R."/>
            <person name="Land M."/>
            <person name="Hauser L."/>
            <person name="Kyrpides N."/>
            <person name="Mikhailova N."/>
            <person name="Sieprawska-Lupa M."/>
            <person name="Whitman W.B."/>
            <person name="Anderson I."/>
            <person name="Woyke T."/>
        </authorList>
    </citation>
    <scope>NUCLEOTIDE SEQUENCE [LARGE SCALE GENOMIC DNA]</scope>
    <source>
        <strain evidence="2">ATCC BAA-1072 / DSM 3721 / NBRC 107634 / OCM 161 / Z-7303</strain>
    </source>
</reference>
<dbReference type="Pfam" id="PF04410">
    <property type="entry name" value="Gar1"/>
    <property type="match status" value="1"/>
</dbReference>
<evidence type="ECO:0000313" key="1">
    <source>
        <dbReference type="EMBL" id="ADI73253.1"/>
    </source>
</evidence>
<sequence>MKKLGTVSHLSKSRNLIVRMDKLKPSDAFKKAPKINSVVLNKSVKPIGEINDIIGPVSHPYVIINVSRKVTDSELLNYVNERVYIK</sequence>
<dbReference type="EMBL" id="CP002069">
    <property type="protein sequence ID" value="ADI73253.1"/>
    <property type="molecule type" value="Genomic_DNA"/>
</dbReference>